<reference evidence="8 9" key="1">
    <citation type="submission" date="2019-07" db="EMBL/GenBank/DDBJ databases">
        <title>Microbispora hainanensis DSM 45428.</title>
        <authorList>
            <person name="Thawai C."/>
        </authorList>
    </citation>
    <scope>NUCLEOTIDE SEQUENCE [LARGE SCALE GENOMIC DNA]</scope>
    <source>
        <strain evidence="8 9">DSM 45428</strain>
    </source>
</reference>
<feature type="domain" description="Type II secretion system protein GspF" evidence="7">
    <location>
        <begin position="132"/>
        <end position="260"/>
    </location>
</feature>
<keyword evidence="2" id="KW-1003">Cell membrane</keyword>
<accession>A0A544XVH5</accession>
<comment type="caution">
    <text evidence="8">The sequence shown here is derived from an EMBL/GenBank/DDBJ whole genome shotgun (WGS) entry which is preliminary data.</text>
</comment>
<keyword evidence="4 6" id="KW-1133">Transmembrane helix</keyword>
<evidence type="ECO:0000256" key="6">
    <source>
        <dbReference type="SAM" id="Phobius"/>
    </source>
</evidence>
<dbReference type="Proteomes" id="UP000316541">
    <property type="component" value="Unassembled WGS sequence"/>
</dbReference>
<evidence type="ECO:0000256" key="2">
    <source>
        <dbReference type="ARBA" id="ARBA00022475"/>
    </source>
</evidence>
<evidence type="ECO:0000256" key="5">
    <source>
        <dbReference type="ARBA" id="ARBA00023136"/>
    </source>
</evidence>
<evidence type="ECO:0000256" key="1">
    <source>
        <dbReference type="ARBA" id="ARBA00004651"/>
    </source>
</evidence>
<feature type="transmembrane region" description="Helical" evidence="6">
    <location>
        <begin position="30"/>
        <end position="52"/>
    </location>
</feature>
<evidence type="ECO:0000313" key="8">
    <source>
        <dbReference type="EMBL" id="TQS08490.1"/>
    </source>
</evidence>
<proteinExistence type="predicted"/>
<dbReference type="Pfam" id="PF00482">
    <property type="entry name" value="T2SSF"/>
    <property type="match status" value="1"/>
</dbReference>
<feature type="transmembrane region" description="Helical" evidence="6">
    <location>
        <begin position="73"/>
        <end position="90"/>
    </location>
</feature>
<protein>
    <submittedName>
        <fullName evidence="8">Type II secretion protein F</fullName>
    </submittedName>
</protein>
<sequence>MPSPAEGRGLRSDAPRPVRRHVGGALNTPALLAGLGTSTVLGGAICIVIGLIGRGPDEPVRPPSRWLAIRRALIARRRLVVISFVAAVAVLGLTGWPVAACATAVAVLALPKVVSGRTAAQQIRKLEALELWTRRLADLLVAGRALEQALEQSAARNVPPAITGPVSSLARRLRVAQMPTEQALRLFADELNDPVGDRIAAALILVARRRGKGASALLHQLAQLVAKDVSDRREVEAARAEHRTTVRWIIGILVAFTAIAITQRSYVAPFGTPVGQVVLAMVAGLYGVALWWLHRLGSSAVGHRFLTDPGKQQ</sequence>
<gene>
    <name evidence="8" type="ORF">FLX08_38905</name>
</gene>
<organism evidence="8 9">
    <name type="scientific">Microbispora hainanensis</name>
    <dbReference type="NCBI Taxonomy" id="568844"/>
    <lineage>
        <taxon>Bacteria</taxon>
        <taxon>Bacillati</taxon>
        <taxon>Actinomycetota</taxon>
        <taxon>Actinomycetes</taxon>
        <taxon>Streptosporangiales</taxon>
        <taxon>Streptosporangiaceae</taxon>
        <taxon>Microbispora</taxon>
    </lineage>
</organism>
<dbReference type="InterPro" id="IPR018076">
    <property type="entry name" value="T2SS_GspF_dom"/>
</dbReference>
<keyword evidence="3 6" id="KW-0812">Transmembrane</keyword>
<evidence type="ECO:0000256" key="4">
    <source>
        <dbReference type="ARBA" id="ARBA00022989"/>
    </source>
</evidence>
<keyword evidence="5 6" id="KW-0472">Membrane</keyword>
<dbReference type="EMBL" id="VIRM01000092">
    <property type="protein sequence ID" value="TQS08490.1"/>
    <property type="molecule type" value="Genomic_DNA"/>
</dbReference>
<dbReference type="PANTHER" id="PTHR35007:SF3">
    <property type="entry name" value="POSSIBLE CONSERVED ALANINE RICH MEMBRANE PROTEIN"/>
    <property type="match status" value="1"/>
</dbReference>
<dbReference type="PANTHER" id="PTHR35007">
    <property type="entry name" value="INTEGRAL MEMBRANE PROTEIN-RELATED"/>
    <property type="match status" value="1"/>
</dbReference>
<evidence type="ECO:0000313" key="9">
    <source>
        <dbReference type="Proteomes" id="UP000316541"/>
    </source>
</evidence>
<comment type="subcellular location">
    <subcellularLocation>
        <location evidence="1">Cell membrane</location>
        <topology evidence="1">Multi-pass membrane protein</topology>
    </subcellularLocation>
</comment>
<feature type="transmembrane region" description="Helical" evidence="6">
    <location>
        <begin position="273"/>
        <end position="293"/>
    </location>
</feature>
<name>A0A544XVH5_9ACTN</name>
<evidence type="ECO:0000256" key="3">
    <source>
        <dbReference type="ARBA" id="ARBA00022692"/>
    </source>
</evidence>
<feature type="transmembrane region" description="Helical" evidence="6">
    <location>
        <begin position="96"/>
        <end position="115"/>
    </location>
</feature>
<dbReference type="AlphaFoldDB" id="A0A544XVH5"/>
<feature type="transmembrane region" description="Helical" evidence="6">
    <location>
        <begin position="248"/>
        <end position="267"/>
    </location>
</feature>
<evidence type="ECO:0000259" key="7">
    <source>
        <dbReference type="Pfam" id="PF00482"/>
    </source>
</evidence>
<dbReference type="GO" id="GO:0005886">
    <property type="term" value="C:plasma membrane"/>
    <property type="evidence" value="ECO:0007669"/>
    <property type="project" value="UniProtKB-SubCell"/>
</dbReference>